<gene>
    <name evidence="1" type="ORF">GCM10010302_00870</name>
</gene>
<dbReference type="EMBL" id="BAAABV010000002">
    <property type="protein sequence ID" value="GAA0266911.1"/>
    <property type="molecule type" value="Genomic_DNA"/>
</dbReference>
<name>A0ABN0UZ18_9ACTN</name>
<reference evidence="1 2" key="1">
    <citation type="journal article" date="2019" name="Int. J. Syst. Evol. Microbiol.">
        <title>The Global Catalogue of Microorganisms (GCM) 10K type strain sequencing project: providing services to taxonomists for standard genome sequencing and annotation.</title>
        <authorList>
            <consortium name="The Broad Institute Genomics Platform"/>
            <consortium name="The Broad Institute Genome Sequencing Center for Infectious Disease"/>
            <person name="Wu L."/>
            <person name="Ma J."/>
        </authorList>
    </citation>
    <scope>NUCLEOTIDE SEQUENCE [LARGE SCALE GENOMIC DNA]</scope>
    <source>
        <strain evidence="1 2">JCM 4505</strain>
    </source>
</reference>
<evidence type="ECO:0008006" key="3">
    <source>
        <dbReference type="Google" id="ProtNLM"/>
    </source>
</evidence>
<accession>A0ABN0UZ18</accession>
<proteinExistence type="predicted"/>
<evidence type="ECO:0000313" key="1">
    <source>
        <dbReference type="EMBL" id="GAA0266911.1"/>
    </source>
</evidence>
<dbReference type="Proteomes" id="UP001501867">
    <property type="component" value="Unassembled WGS sequence"/>
</dbReference>
<evidence type="ECO:0000313" key="2">
    <source>
        <dbReference type="Proteomes" id="UP001501867"/>
    </source>
</evidence>
<sequence>MDEKPLLVTRQARLEVVRWLICIVSRRHGVLSYRSPMEFDQQRLKTVKLSLAV</sequence>
<comment type="caution">
    <text evidence="1">The sequence shown here is derived from an EMBL/GenBank/DDBJ whole genome shotgun (WGS) entry which is preliminary data.</text>
</comment>
<protein>
    <recommendedName>
        <fullName evidence="3">Transposase</fullName>
    </recommendedName>
</protein>
<keyword evidence="2" id="KW-1185">Reference proteome</keyword>
<organism evidence="1 2">
    <name type="scientific">Streptomyces polychromogenes</name>
    <dbReference type="NCBI Taxonomy" id="67342"/>
    <lineage>
        <taxon>Bacteria</taxon>
        <taxon>Bacillati</taxon>
        <taxon>Actinomycetota</taxon>
        <taxon>Actinomycetes</taxon>
        <taxon>Kitasatosporales</taxon>
        <taxon>Streptomycetaceae</taxon>
        <taxon>Streptomyces</taxon>
    </lineage>
</organism>